<dbReference type="CDD" id="cd00082">
    <property type="entry name" value="HisKA"/>
    <property type="match status" value="1"/>
</dbReference>
<evidence type="ECO:0000256" key="5">
    <source>
        <dbReference type="ARBA" id="ARBA00022777"/>
    </source>
</evidence>
<feature type="domain" description="Response regulatory" evidence="10">
    <location>
        <begin position="427"/>
        <end position="544"/>
    </location>
</feature>
<feature type="modified residue" description="4-aspartylphosphate" evidence="6">
    <location>
        <position position="475"/>
    </location>
</feature>
<comment type="caution">
    <text evidence="11">The sequence shown here is derived from an EMBL/GenBank/DDBJ whole genome shotgun (WGS) entry which is preliminary data.</text>
</comment>
<protein>
    <recommendedName>
        <fullName evidence="2">histidine kinase</fullName>
        <ecNumber evidence="2">2.7.13.3</ecNumber>
    </recommendedName>
</protein>
<feature type="domain" description="Histidine kinase" evidence="9">
    <location>
        <begin position="187"/>
        <end position="406"/>
    </location>
</feature>
<dbReference type="GO" id="GO:0000155">
    <property type="term" value="F:phosphorelay sensor kinase activity"/>
    <property type="evidence" value="ECO:0007669"/>
    <property type="project" value="InterPro"/>
</dbReference>
<dbReference type="Gene3D" id="3.30.565.10">
    <property type="entry name" value="Histidine kinase-like ATPase, C-terminal domain"/>
    <property type="match status" value="1"/>
</dbReference>
<evidence type="ECO:0000256" key="4">
    <source>
        <dbReference type="ARBA" id="ARBA00022679"/>
    </source>
</evidence>
<keyword evidence="12" id="KW-1185">Reference proteome</keyword>
<dbReference type="EC" id="2.7.13.3" evidence="2"/>
<dbReference type="InterPro" id="IPR011006">
    <property type="entry name" value="CheY-like_superfamily"/>
</dbReference>
<dbReference type="InterPro" id="IPR003661">
    <property type="entry name" value="HisK_dim/P_dom"/>
</dbReference>
<dbReference type="PANTHER" id="PTHR43047">
    <property type="entry name" value="TWO-COMPONENT HISTIDINE PROTEIN KINASE"/>
    <property type="match status" value="1"/>
</dbReference>
<evidence type="ECO:0000259" key="9">
    <source>
        <dbReference type="PROSITE" id="PS50109"/>
    </source>
</evidence>
<dbReference type="PRINTS" id="PR00344">
    <property type="entry name" value="BCTRLSENSOR"/>
</dbReference>
<organism evidence="11 12">
    <name type="scientific">Sphingobacterium allocomposti</name>
    <dbReference type="NCBI Taxonomy" id="415956"/>
    <lineage>
        <taxon>Bacteria</taxon>
        <taxon>Pseudomonadati</taxon>
        <taxon>Bacteroidota</taxon>
        <taxon>Sphingobacteriia</taxon>
        <taxon>Sphingobacteriales</taxon>
        <taxon>Sphingobacteriaceae</taxon>
        <taxon>Sphingobacterium</taxon>
    </lineage>
</organism>
<dbReference type="Gene3D" id="3.40.50.2300">
    <property type="match status" value="1"/>
</dbReference>
<dbReference type="PANTHER" id="PTHR43047:SF64">
    <property type="entry name" value="HISTIDINE KINASE CONTAINING CHEY-HOMOLOGOUS RECEIVER DOMAIN AND PAS DOMAIN-RELATED"/>
    <property type="match status" value="1"/>
</dbReference>
<evidence type="ECO:0000313" key="12">
    <source>
        <dbReference type="Proteomes" id="UP000325105"/>
    </source>
</evidence>
<comment type="catalytic activity">
    <reaction evidence="1">
        <text>ATP + protein L-histidine = ADP + protein N-phospho-L-histidine.</text>
        <dbReference type="EC" id="2.7.13.3"/>
    </reaction>
</comment>
<dbReference type="PROSITE" id="PS50110">
    <property type="entry name" value="RESPONSE_REGULATORY"/>
    <property type="match status" value="1"/>
</dbReference>
<dbReference type="SMART" id="SM00387">
    <property type="entry name" value="HATPase_c"/>
    <property type="match status" value="1"/>
</dbReference>
<evidence type="ECO:0000256" key="2">
    <source>
        <dbReference type="ARBA" id="ARBA00012438"/>
    </source>
</evidence>
<keyword evidence="5" id="KW-0418">Kinase</keyword>
<dbReference type="Pfam" id="PF00072">
    <property type="entry name" value="Response_reg"/>
    <property type="match status" value="1"/>
</dbReference>
<keyword evidence="4" id="KW-0808">Transferase</keyword>
<dbReference type="RefSeq" id="WP_246154908.1">
    <property type="nucleotide sequence ID" value="NZ_VNHX01000008.1"/>
</dbReference>
<dbReference type="InterPro" id="IPR003594">
    <property type="entry name" value="HATPase_dom"/>
</dbReference>
<keyword evidence="8" id="KW-1133">Transmembrane helix</keyword>
<dbReference type="Pfam" id="PF02518">
    <property type="entry name" value="HATPase_c"/>
    <property type="match status" value="1"/>
</dbReference>
<feature type="transmembrane region" description="Helical" evidence="8">
    <location>
        <begin position="139"/>
        <end position="158"/>
    </location>
</feature>
<feature type="coiled-coil region" evidence="7">
    <location>
        <begin position="99"/>
        <end position="180"/>
    </location>
</feature>
<keyword evidence="7" id="KW-0175">Coiled coil</keyword>
<keyword evidence="8" id="KW-0472">Membrane</keyword>
<dbReference type="SUPFAM" id="SSF55874">
    <property type="entry name" value="ATPase domain of HSP90 chaperone/DNA topoisomerase II/histidine kinase"/>
    <property type="match status" value="1"/>
</dbReference>
<evidence type="ECO:0000256" key="3">
    <source>
        <dbReference type="ARBA" id="ARBA00022553"/>
    </source>
</evidence>
<evidence type="ECO:0000259" key="10">
    <source>
        <dbReference type="PROSITE" id="PS50110"/>
    </source>
</evidence>
<dbReference type="CDD" id="cd16922">
    <property type="entry name" value="HATPase_EvgS-ArcB-TorS-like"/>
    <property type="match status" value="1"/>
</dbReference>
<dbReference type="SMART" id="SM00388">
    <property type="entry name" value="HisKA"/>
    <property type="match status" value="1"/>
</dbReference>
<evidence type="ECO:0000256" key="7">
    <source>
        <dbReference type="SAM" id="Coils"/>
    </source>
</evidence>
<dbReference type="CDD" id="cd17546">
    <property type="entry name" value="REC_hyHK_CKI1_RcsC-like"/>
    <property type="match status" value="1"/>
</dbReference>
<dbReference type="EMBL" id="VNHX01000008">
    <property type="protein sequence ID" value="TYP95961.1"/>
    <property type="molecule type" value="Genomic_DNA"/>
</dbReference>
<evidence type="ECO:0000313" key="11">
    <source>
        <dbReference type="EMBL" id="TYP95961.1"/>
    </source>
</evidence>
<dbReference type="InterPro" id="IPR005467">
    <property type="entry name" value="His_kinase_dom"/>
</dbReference>
<dbReference type="InterPro" id="IPR004358">
    <property type="entry name" value="Sig_transdc_His_kin-like_C"/>
</dbReference>
<gene>
    <name evidence="11" type="ORF">BC792_10852</name>
</gene>
<reference evidence="11 12" key="1">
    <citation type="submission" date="2019-07" db="EMBL/GenBank/DDBJ databases">
        <title>Genomic Encyclopedia of Archaeal and Bacterial Type Strains, Phase II (KMG-II): from individual species to whole genera.</title>
        <authorList>
            <person name="Goeker M."/>
        </authorList>
    </citation>
    <scope>NUCLEOTIDE SEQUENCE [LARGE SCALE GENOMIC DNA]</scope>
    <source>
        <strain evidence="11 12">DSM 18850</strain>
    </source>
</reference>
<keyword evidence="3 6" id="KW-0597">Phosphoprotein</keyword>
<dbReference type="Gene3D" id="1.10.287.130">
    <property type="match status" value="1"/>
</dbReference>
<sequence>MLSRILSDTSLNYNRADTIIRKKQGLFKRIFNAKNDTLVSRSTAEQLNVKQMDAVYRNVEHVVTQNEKIFQRNLHHLRGKFLSLHQKERQLIQANYRLLNDLKNGIDNLKEREQSVVRNAQEQDLAVHKENAGRLERQLIAALCIMLLMIVFILFYQYNAAKYERKLQAEKEYAARVAEEKTSVLASVSHEVRAPINSLMGIIDILKKDGGKPTINREYLDSVAHEIAVINTSVNDILSLSKLEVGALAVKNEYFGPKRLLEDIVGMYVYQAKKKGIALEQEVNIDQRTEIYSSPFRLKQIVSNLVSNAIKYTQRGTVKLSAFIEGSGESATLIVKVKDTGIGIKPEHQKHIFRQYYMADNKLRSTGFGLGLYISKLLSEQLHGDISLVSTPRVGSTFTLTIPITDMREDTVRRKPYTLADLPKDLRLVLIDDNRINILYLKHYFKDFPNVYTFDSGESALKFMQSTSIDVVITDVLMPDINGWDVLKEARQNDRLKTAMIIAFTSDTMHVESVHNTDAGMAFDGVITKPLDEQQLVSLILSKMSRNIPTAAAGTPPAV</sequence>
<dbReference type="InterPro" id="IPR001789">
    <property type="entry name" value="Sig_transdc_resp-reg_receiver"/>
</dbReference>
<proteinExistence type="predicted"/>
<dbReference type="InterPro" id="IPR036097">
    <property type="entry name" value="HisK_dim/P_sf"/>
</dbReference>
<evidence type="ECO:0000256" key="1">
    <source>
        <dbReference type="ARBA" id="ARBA00000085"/>
    </source>
</evidence>
<accession>A0A5S5DJ82</accession>
<dbReference type="SUPFAM" id="SSF52172">
    <property type="entry name" value="CheY-like"/>
    <property type="match status" value="1"/>
</dbReference>
<name>A0A5S5DJ82_9SPHI</name>
<dbReference type="PROSITE" id="PS50109">
    <property type="entry name" value="HIS_KIN"/>
    <property type="match status" value="1"/>
</dbReference>
<dbReference type="InterPro" id="IPR036890">
    <property type="entry name" value="HATPase_C_sf"/>
</dbReference>
<dbReference type="AlphaFoldDB" id="A0A5S5DJ82"/>
<evidence type="ECO:0000256" key="6">
    <source>
        <dbReference type="PROSITE-ProRule" id="PRU00169"/>
    </source>
</evidence>
<keyword evidence="8" id="KW-0812">Transmembrane</keyword>
<dbReference type="Pfam" id="PF00512">
    <property type="entry name" value="HisKA"/>
    <property type="match status" value="1"/>
</dbReference>
<dbReference type="SMART" id="SM00448">
    <property type="entry name" value="REC"/>
    <property type="match status" value="1"/>
</dbReference>
<evidence type="ECO:0000256" key="8">
    <source>
        <dbReference type="SAM" id="Phobius"/>
    </source>
</evidence>
<dbReference type="Proteomes" id="UP000325105">
    <property type="component" value="Unassembled WGS sequence"/>
</dbReference>
<dbReference type="SUPFAM" id="SSF47384">
    <property type="entry name" value="Homodimeric domain of signal transducing histidine kinase"/>
    <property type="match status" value="1"/>
</dbReference>